<reference evidence="2 3" key="1">
    <citation type="submission" date="2018-11" db="EMBL/GenBank/DDBJ databases">
        <title>Genomic Encyclopedia of Type Strains, Phase IV (KMG-IV): sequencing the most valuable type-strain genomes for metagenomic binning, comparative biology and taxonomic classification.</title>
        <authorList>
            <person name="Goeker M."/>
        </authorList>
    </citation>
    <scope>NUCLEOTIDE SEQUENCE [LARGE SCALE GENOMIC DNA]</scope>
    <source>
        <strain evidence="2 3">DSM 16974</strain>
    </source>
</reference>
<dbReference type="RefSeq" id="WP_123637996.1">
    <property type="nucleotide sequence ID" value="NZ_RJUK01000001.1"/>
</dbReference>
<dbReference type="Pfam" id="PF09492">
    <property type="entry name" value="Pec_lyase"/>
    <property type="match status" value="1"/>
</dbReference>
<evidence type="ECO:0000313" key="2">
    <source>
        <dbReference type="EMBL" id="ROQ20924.1"/>
    </source>
</evidence>
<proteinExistence type="predicted"/>
<evidence type="ECO:0000313" key="3">
    <source>
        <dbReference type="Proteomes" id="UP000273643"/>
    </source>
</evidence>
<dbReference type="PROSITE" id="PS51257">
    <property type="entry name" value="PROKAR_LIPOPROTEIN"/>
    <property type="match status" value="1"/>
</dbReference>
<dbReference type="GO" id="GO:0016829">
    <property type="term" value="F:lyase activity"/>
    <property type="evidence" value="ECO:0007669"/>
    <property type="project" value="UniProtKB-KW"/>
</dbReference>
<sequence length="399" mass="45274">MNIRIPAWWAVLGCASLLLACQNQPAEPEPADTIATSDAAWEDYRARSDHWRSVDRDFIRGEVAAEGLDNPRRPARTHRFGFDPNQPTEWYSTDEGRRIADIVLSFQTPSGGWSKRTDMSKRPRQPGEHFGYEFSYIPTFDNSATTTQIELLAKAHTATGDTRYLEAYVRGVELILEAQYPNGGWPQNFPLRGGYHDYITYNDQVMENNMTALHRVSLGKAPFAQAPNDLRAESAAALDRALDAALATQVVVNGKPTLWGGQHAPRTLEPMKARAYEMVALATAESVSLLDFMMDLDDPSAEIQHAIHSAMAWYENNVITGYRWDSDTREIVPEADAPPIWSRFAEIGTNRPLFGDRDHSVHYDIKDISMERREGYGWYTTAPSEVLEKYEDWKRRFPR</sequence>
<gene>
    <name evidence="2" type="ORF">EDC38_1542</name>
</gene>
<feature type="chain" id="PRO_5017965970" evidence="1">
    <location>
        <begin position="26"/>
        <end position="399"/>
    </location>
</feature>
<comment type="caution">
    <text evidence="2">The sequence shown here is derived from an EMBL/GenBank/DDBJ whole genome shotgun (WGS) entry which is preliminary data.</text>
</comment>
<dbReference type="AlphaFoldDB" id="A0A3N1NMA9"/>
<dbReference type="OrthoDB" id="9804686at2"/>
<dbReference type="InterPro" id="IPR012669">
    <property type="entry name" value="Pectate_lyase"/>
</dbReference>
<keyword evidence="1" id="KW-0732">Signal</keyword>
<name>A0A3N1NMA9_9GAMM</name>
<dbReference type="Proteomes" id="UP000273643">
    <property type="component" value="Unassembled WGS sequence"/>
</dbReference>
<feature type="signal peptide" evidence="1">
    <location>
        <begin position="1"/>
        <end position="25"/>
    </location>
</feature>
<keyword evidence="3" id="KW-1185">Reference proteome</keyword>
<dbReference type="Gene3D" id="1.50.10.20">
    <property type="match status" value="1"/>
</dbReference>
<keyword evidence="2" id="KW-0456">Lyase</keyword>
<evidence type="ECO:0000256" key="1">
    <source>
        <dbReference type="SAM" id="SignalP"/>
    </source>
</evidence>
<accession>A0A3N1NMA9</accession>
<dbReference type="NCBIfam" id="TIGR02474">
    <property type="entry name" value="pec_lyase"/>
    <property type="match status" value="1"/>
</dbReference>
<dbReference type="SUPFAM" id="SSF81853">
    <property type="entry name" value="Family 10 polysaccharide lyase"/>
    <property type="match status" value="1"/>
</dbReference>
<protein>
    <submittedName>
        <fullName evidence="2">PelA/Pel-15E family pectate lyase</fullName>
    </submittedName>
</protein>
<organism evidence="2 3">
    <name type="scientific">Marinimicrobium koreense</name>
    <dbReference type="NCBI Taxonomy" id="306545"/>
    <lineage>
        <taxon>Bacteria</taxon>
        <taxon>Pseudomonadati</taxon>
        <taxon>Pseudomonadota</taxon>
        <taxon>Gammaproteobacteria</taxon>
        <taxon>Cellvibrionales</taxon>
        <taxon>Cellvibrionaceae</taxon>
        <taxon>Marinimicrobium</taxon>
    </lineage>
</organism>
<dbReference type="EMBL" id="RJUK01000001">
    <property type="protein sequence ID" value="ROQ20924.1"/>
    <property type="molecule type" value="Genomic_DNA"/>
</dbReference>